<protein>
    <submittedName>
        <fullName evidence="2">Uncharacterized protein</fullName>
    </submittedName>
</protein>
<proteinExistence type="predicted"/>
<organism evidence="2 3">
    <name type="scientific">Podospora fimiseda</name>
    <dbReference type="NCBI Taxonomy" id="252190"/>
    <lineage>
        <taxon>Eukaryota</taxon>
        <taxon>Fungi</taxon>
        <taxon>Dikarya</taxon>
        <taxon>Ascomycota</taxon>
        <taxon>Pezizomycotina</taxon>
        <taxon>Sordariomycetes</taxon>
        <taxon>Sordariomycetidae</taxon>
        <taxon>Sordariales</taxon>
        <taxon>Podosporaceae</taxon>
        <taxon>Podospora</taxon>
    </lineage>
</organism>
<keyword evidence="1" id="KW-1133">Transmembrane helix</keyword>
<keyword evidence="3" id="KW-1185">Reference proteome</keyword>
<sequence length="155" mass="17974">MTGTGIGWGGRQEMGYVWSIWSNGIIKRSLQVQRQEKKQKKKRYHKNKTSMSLHRAKHVSGFHDGGCHSHTTFPISSLLTFSLSFPFGYHIFLLYHLFSPHLLSVCCFRFLFCPKSFLVSYFPITPSRLQGNFMYYSFVSDFLPWCGLLVSSFLL</sequence>
<gene>
    <name evidence="2" type="ORF">QBC38DRAFT_267627</name>
</gene>
<dbReference type="Proteomes" id="UP001301958">
    <property type="component" value="Unassembled WGS sequence"/>
</dbReference>
<name>A0AAN7BL93_9PEZI</name>
<feature type="transmembrane region" description="Helical" evidence="1">
    <location>
        <begin position="133"/>
        <end position="154"/>
    </location>
</feature>
<keyword evidence="1" id="KW-0812">Transmembrane</keyword>
<reference evidence="2" key="1">
    <citation type="journal article" date="2023" name="Mol. Phylogenet. Evol.">
        <title>Genome-scale phylogeny and comparative genomics of the fungal order Sordariales.</title>
        <authorList>
            <person name="Hensen N."/>
            <person name="Bonometti L."/>
            <person name="Westerberg I."/>
            <person name="Brannstrom I.O."/>
            <person name="Guillou S."/>
            <person name="Cros-Aarteil S."/>
            <person name="Calhoun S."/>
            <person name="Haridas S."/>
            <person name="Kuo A."/>
            <person name="Mondo S."/>
            <person name="Pangilinan J."/>
            <person name="Riley R."/>
            <person name="LaButti K."/>
            <person name="Andreopoulos B."/>
            <person name="Lipzen A."/>
            <person name="Chen C."/>
            <person name="Yan M."/>
            <person name="Daum C."/>
            <person name="Ng V."/>
            <person name="Clum A."/>
            <person name="Steindorff A."/>
            <person name="Ohm R.A."/>
            <person name="Martin F."/>
            <person name="Silar P."/>
            <person name="Natvig D.O."/>
            <person name="Lalanne C."/>
            <person name="Gautier V."/>
            <person name="Ament-Velasquez S.L."/>
            <person name="Kruys A."/>
            <person name="Hutchinson M.I."/>
            <person name="Powell A.J."/>
            <person name="Barry K."/>
            <person name="Miller A.N."/>
            <person name="Grigoriev I.V."/>
            <person name="Debuchy R."/>
            <person name="Gladieux P."/>
            <person name="Hiltunen Thoren M."/>
            <person name="Johannesson H."/>
        </authorList>
    </citation>
    <scope>NUCLEOTIDE SEQUENCE</scope>
    <source>
        <strain evidence="2">CBS 990.96</strain>
    </source>
</reference>
<dbReference type="EMBL" id="MU865369">
    <property type="protein sequence ID" value="KAK4225357.1"/>
    <property type="molecule type" value="Genomic_DNA"/>
</dbReference>
<evidence type="ECO:0000313" key="3">
    <source>
        <dbReference type="Proteomes" id="UP001301958"/>
    </source>
</evidence>
<feature type="transmembrane region" description="Helical" evidence="1">
    <location>
        <begin position="87"/>
        <end position="112"/>
    </location>
</feature>
<reference evidence="2" key="2">
    <citation type="submission" date="2023-05" db="EMBL/GenBank/DDBJ databases">
        <authorList>
            <consortium name="Lawrence Berkeley National Laboratory"/>
            <person name="Steindorff A."/>
            <person name="Hensen N."/>
            <person name="Bonometti L."/>
            <person name="Westerberg I."/>
            <person name="Brannstrom I.O."/>
            <person name="Guillou S."/>
            <person name="Cros-Aarteil S."/>
            <person name="Calhoun S."/>
            <person name="Haridas S."/>
            <person name="Kuo A."/>
            <person name="Mondo S."/>
            <person name="Pangilinan J."/>
            <person name="Riley R."/>
            <person name="Labutti K."/>
            <person name="Andreopoulos B."/>
            <person name="Lipzen A."/>
            <person name="Chen C."/>
            <person name="Yanf M."/>
            <person name="Daum C."/>
            <person name="Ng V."/>
            <person name="Clum A."/>
            <person name="Ohm R."/>
            <person name="Martin F."/>
            <person name="Silar P."/>
            <person name="Natvig D."/>
            <person name="Lalanne C."/>
            <person name="Gautier V."/>
            <person name="Ament-Velasquez S.L."/>
            <person name="Kruys A."/>
            <person name="Hutchinson M.I."/>
            <person name="Powell A.J."/>
            <person name="Barry K."/>
            <person name="Miller A.N."/>
            <person name="Grigoriev I.V."/>
            <person name="Debuchy R."/>
            <person name="Gladieux P."/>
            <person name="Thoren M.H."/>
            <person name="Johannesson H."/>
        </authorList>
    </citation>
    <scope>NUCLEOTIDE SEQUENCE</scope>
    <source>
        <strain evidence="2">CBS 990.96</strain>
    </source>
</reference>
<dbReference type="AlphaFoldDB" id="A0AAN7BL93"/>
<evidence type="ECO:0000256" key="1">
    <source>
        <dbReference type="SAM" id="Phobius"/>
    </source>
</evidence>
<comment type="caution">
    <text evidence="2">The sequence shown here is derived from an EMBL/GenBank/DDBJ whole genome shotgun (WGS) entry which is preliminary data.</text>
</comment>
<keyword evidence="1" id="KW-0472">Membrane</keyword>
<evidence type="ECO:0000313" key="2">
    <source>
        <dbReference type="EMBL" id="KAK4225357.1"/>
    </source>
</evidence>
<accession>A0AAN7BL93</accession>